<dbReference type="InterPro" id="IPR019734">
    <property type="entry name" value="TPR_rpt"/>
</dbReference>
<evidence type="ECO:0000256" key="1">
    <source>
        <dbReference type="SAM" id="SignalP"/>
    </source>
</evidence>
<gene>
    <name evidence="2" type="ORF">Q9312_06470</name>
</gene>
<protein>
    <recommendedName>
        <fullName evidence="4">Tetratricopeptide repeat protein</fullName>
    </recommendedName>
</protein>
<dbReference type="AlphaFoldDB" id="A0AA51RVX2"/>
<sequence>MKKIMHLLGSLAVVGSMAQIAVAAETPAAPPKPPKKAVDLKTRYTSSCKSLAATKEPEKRPFKSVPEGVHKRLNKAMELMGAENYTEALEELKGLYERNQSNSYVKALLAMNLGNLYINMDQTAQAKRYFEIALNEKSMQINREQSARLNLANFHYADENYDRALELVMDWFKYETKPSAMGYTLLAGIYMQKGQLSKSICPAYMAVMESDEHRSSVFTLLLSAHNELNDRPGTIKIARAMVEVWPEEAKNWRMLASLYAASEQYDMSLAIMSLMHRQKMFDTKDDYMQLSSLFAMASAPFKAAEILKEGLSKGLVESNESNWKNVGQNYHAANELKLAIQAFEEANKFVDTGEHLAKQGRLYSLLDEWEGAIRAYDRALSKGKLEDTGKVVYDKGIALYYANKFDAAIEALQDAAKYKSVGKKATQWASYVERRKQTLEELAAQ</sequence>
<proteinExistence type="predicted"/>
<evidence type="ECO:0000313" key="2">
    <source>
        <dbReference type="EMBL" id="WMS88557.1"/>
    </source>
</evidence>
<feature type="chain" id="PRO_5041437941" description="Tetratricopeptide repeat protein" evidence="1">
    <location>
        <begin position="24"/>
        <end position="445"/>
    </location>
</feature>
<dbReference type="Gene3D" id="1.25.40.10">
    <property type="entry name" value="Tetratricopeptide repeat domain"/>
    <property type="match status" value="2"/>
</dbReference>
<dbReference type="KEGG" id="plei:Q9312_06470"/>
<accession>A0AA51RVX2</accession>
<keyword evidence="3" id="KW-1185">Reference proteome</keyword>
<dbReference type="Proteomes" id="UP001239782">
    <property type="component" value="Chromosome"/>
</dbReference>
<evidence type="ECO:0008006" key="4">
    <source>
        <dbReference type="Google" id="ProtNLM"/>
    </source>
</evidence>
<reference evidence="2 3" key="1">
    <citation type="submission" date="2023-08" db="EMBL/GenBank/DDBJ databases">
        <title>Pleionea litopenaei sp. nov., isolated from stomach of juvenile Litopenaeus vannamei.</title>
        <authorList>
            <person name="Rho A.M."/>
            <person name="Hwang C.Y."/>
        </authorList>
    </citation>
    <scope>NUCLEOTIDE SEQUENCE [LARGE SCALE GENOMIC DNA]</scope>
    <source>
        <strain evidence="2 3">HL-JVS1</strain>
    </source>
</reference>
<dbReference type="EMBL" id="CP133548">
    <property type="protein sequence ID" value="WMS88557.1"/>
    <property type="molecule type" value="Genomic_DNA"/>
</dbReference>
<dbReference type="SMART" id="SM00028">
    <property type="entry name" value="TPR"/>
    <property type="match status" value="3"/>
</dbReference>
<organism evidence="2 3">
    <name type="scientific">Pleionea litopenaei</name>
    <dbReference type="NCBI Taxonomy" id="3070815"/>
    <lineage>
        <taxon>Bacteria</taxon>
        <taxon>Pseudomonadati</taxon>
        <taxon>Pseudomonadota</taxon>
        <taxon>Gammaproteobacteria</taxon>
        <taxon>Oceanospirillales</taxon>
        <taxon>Pleioneaceae</taxon>
        <taxon>Pleionea</taxon>
    </lineage>
</organism>
<dbReference type="RefSeq" id="WP_309203772.1">
    <property type="nucleotide sequence ID" value="NZ_CP133548.1"/>
</dbReference>
<dbReference type="InterPro" id="IPR011990">
    <property type="entry name" value="TPR-like_helical_dom_sf"/>
</dbReference>
<dbReference type="Pfam" id="PF13432">
    <property type="entry name" value="TPR_16"/>
    <property type="match status" value="2"/>
</dbReference>
<name>A0AA51RVX2_9GAMM</name>
<evidence type="ECO:0000313" key="3">
    <source>
        <dbReference type="Proteomes" id="UP001239782"/>
    </source>
</evidence>
<dbReference type="SUPFAM" id="SSF48452">
    <property type="entry name" value="TPR-like"/>
    <property type="match status" value="2"/>
</dbReference>
<feature type="signal peptide" evidence="1">
    <location>
        <begin position="1"/>
        <end position="23"/>
    </location>
</feature>
<keyword evidence="1" id="KW-0732">Signal</keyword>